<protein>
    <submittedName>
        <fullName evidence="4">Serine phosphatase RsbU, regulator of sigma subunit</fullName>
    </submittedName>
</protein>
<evidence type="ECO:0000256" key="2">
    <source>
        <dbReference type="SAM" id="MobiDB-lite"/>
    </source>
</evidence>
<feature type="domain" description="PPM-type phosphatase" evidence="3">
    <location>
        <begin position="238"/>
        <end position="451"/>
    </location>
</feature>
<feature type="region of interest" description="Disordered" evidence="2">
    <location>
        <begin position="17"/>
        <end position="67"/>
    </location>
</feature>
<accession>A0A6J4J619</accession>
<dbReference type="PANTHER" id="PTHR43156:SF2">
    <property type="entry name" value="STAGE II SPORULATION PROTEIN E"/>
    <property type="match status" value="1"/>
</dbReference>
<dbReference type="AlphaFoldDB" id="A0A6J4J619"/>
<reference evidence="4" key="1">
    <citation type="submission" date="2020-02" db="EMBL/GenBank/DDBJ databases">
        <authorList>
            <person name="Meier V. D."/>
        </authorList>
    </citation>
    <scope>NUCLEOTIDE SEQUENCE</scope>
    <source>
        <strain evidence="4">AVDCRST_MAG57</strain>
    </source>
</reference>
<dbReference type="SUPFAM" id="SSF81606">
    <property type="entry name" value="PP2C-like"/>
    <property type="match status" value="1"/>
</dbReference>
<dbReference type="EMBL" id="CADCTI010000248">
    <property type="protein sequence ID" value="CAA9267888.1"/>
    <property type="molecule type" value="Genomic_DNA"/>
</dbReference>
<dbReference type="SMART" id="SM00331">
    <property type="entry name" value="PP2C_SIG"/>
    <property type="match status" value="1"/>
</dbReference>
<organism evidence="4">
    <name type="scientific">uncultured Blastococcus sp</name>
    <dbReference type="NCBI Taxonomy" id="217144"/>
    <lineage>
        <taxon>Bacteria</taxon>
        <taxon>Bacillati</taxon>
        <taxon>Actinomycetota</taxon>
        <taxon>Actinomycetes</taxon>
        <taxon>Geodermatophilales</taxon>
        <taxon>Geodermatophilaceae</taxon>
        <taxon>Blastococcus</taxon>
        <taxon>environmental samples</taxon>
    </lineage>
</organism>
<feature type="compositionally biased region" description="Basic and acidic residues" evidence="2">
    <location>
        <begin position="17"/>
        <end position="27"/>
    </location>
</feature>
<dbReference type="Pfam" id="PF07228">
    <property type="entry name" value="SpoIIE"/>
    <property type="match status" value="1"/>
</dbReference>
<gene>
    <name evidence="4" type="ORF">AVDCRST_MAG57-2949</name>
</gene>
<dbReference type="PANTHER" id="PTHR43156">
    <property type="entry name" value="STAGE II SPORULATION PROTEIN E-RELATED"/>
    <property type="match status" value="1"/>
</dbReference>
<evidence type="ECO:0000313" key="4">
    <source>
        <dbReference type="EMBL" id="CAA9267888.1"/>
    </source>
</evidence>
<sequence length="475" mass="50488">MRLPTVGSSLLIRRTAERPGRREHTYGRDLVGTSMPDDEQEHSGIAVQVPGAGPGRGFADAEGRSRTESLGERVLGSLLDRAHLMPARLVGPLVAQEIASVGGTDVSIWLQDYDQRTLQPLTGAGLGGETTPIDGSWPGRAFTQDARIEQALPDGSVRLYLPMLDGSDRVGVLAFTLPAVDDNDRRLAQRLAGLTADLVVTKSLYTGTFARVRAAAPMSLSAHLQWQTLPPLVMTTPDVALAGILEPAYDVGGDSFDYALDDHVLHVAVFDAMGHGLEAAVMATVVVAAYRHGRRSAASLPDLYVHMDDVLGASHPGRFATAQVGRLDTETGVLSWVNAGHPPPLLVREGGVVSELTGPITRPVGFGDAPPSVQTVQLAPGDRVLFFTDGVVEERLSNGLQFGEVRLRELVEQASADRSSVAETVRLLSHTLMAARGGRTSDDASLLLVEWRGPPRDDELARGIIGGLPAGDIDS</sequence>
<evidence type="ECO:0000256" key="1">
    <source>
        <dbReference type="ARBA" id="ARBA00022801"/>
    </source>
</evidence>
<dbReference type="GO" id="GO:0016791">
    <property type="term" value="F:phosphatase activity"/>
    <property type="evidence" value="ECO:0007669"/>
    <property type="project" value="TreeGrafter"/>
</dbReference>
<proteinExistence type="predicted"/>
<dbReference type="PROSITE" id="PS51746">
    <property type="entry name" value="PPM_2"/>
    <property type="match status" value="1"/>
</dbReference>
<name>A0A6J4J619_9ACTN</name>
<keyword evidence="1" id="KW-0378">Hydrolase</keyword>
<dbReference type="InterPro" id="IPR052016">
    <property type="entry name" value="Bact_Sigma-Reg"/>
</dbReference>
<dbReference type="InterPro" id="IPR001932">
    <property type="entry name" value="PPM-type_phosphatase-like_dom"/>
</dbReference>
<evidence type="ECO:0000259" key="3">
    <source>
        <dbReference type="PROSITE" id="PS51746"/>
    </source>
</evidence>
<dbReference type="InterPro" id="IPR036457">
    <property type="entry name" value="PPM-type-like_dom_sf"/>
</dbReference>
<dbReference type="Gene3D" id="3.60.40.10">
    <property type="entry name" value="PPM-type phosphatase domain"/>
    <property type="match status" value="1"/>
</dbReference>